<evidence type="ECO:0000256" key="3">
    <source>
        <dbReference type="ARBA" id="ARBA00023002"/>
    </source>
</evidence>
<gene>
    <name evidence="6" type="ORF">FUT82_12990</name>
    <name evidence="5" type="ORF">TPHV1_260002</name>
</gene>
<proteinExistence type="predicted"/>
<dbReference type="InterPro" id="IPR024072">
    <property type="entry name" value="DHFR-like_dom_sf"/>
</dbReference>
<dbReference type="Proteomes" id="UP000323594">
    <property type="component" value="Chromosome"/>
</dbReference>
<dbReference type="RefSeq" id="WP_044634682.1">
    <property type="nucleotide sequence ID" value="NZ_CDNC01000019.1"/>
</dbReference>
<dbReference type="InterPro" id="IPR050765">
    <property type="entry name" value="Riboflavin_Biosynth_HTPR"/>
</dbReference>
<reference evidence="7" key="2">
    <citation type="submission" date="2015-01" db="EMBL/GenBank/DDBJ databases">
        <authorList>
            <person name="Manzoor Shahid"/>
            <person name="Zubair Saima"/>
        </authorList>
    </citation>
    <scope>NUCLEOTIDE SEQUENCE [LARGE SCALE GENOMIC DNA]</scope>
    <source>
        <strain evidence="7">V1</strain>
    </source>
</reference>
<dbReference type="Gene3D" id="3.40.430.10">
    <property type="entry name" value="Dihydrofolate Reductase, subunit A"/>
    <property type="match status" value="1"/>
</dbReference>
<reference evidence="5" key="1">
    <citation type="submission" date="2015-01" db="EMBL/GenBank/DDBJ databases">
        <authorList>
            <person name="Xiang T."/>
            <person name="Song Y."/>
            <person name="Huang L."/>
            <person name="Wang B."/>
            <person name="Wu P."/>
        </authorList>
    </citation>
    <scope>NUCLEOTIDE SEQUENCE [LARGE SCALE GENOMIC DNA]</scope>
    <source>
        <strain evidence="5">V1</strain>
    </source>
</reference>
<protein>
    <submittedName>
        <fullName evidence="5">5-amino-6-(5-phosphoribosylamino)uracil reductase</fullName>
    </submittedName>
    <submittedName>
        <fullName evidence="6">RibD family protein</fullName>
    </submittedName>
</protein>
<accession>A0A0B7GU69</accession>
<comment type="pathway">
    <text evidence="1">Cofactor biosynthesis; riboflavin biosynthesis.</text>
</comment>
<evidence type="ECO:0000256" key="2">
    <source>
        <dbReference type="ARBA" id="ARBA00022857"/>
    </source>
</evidence>
<dbReference type="Pfam" id="PF01872">
    <property type="entry name" value="RibD_C"/>
    <property type="match status" value="1"/>
</dbReference>
<dbReference type="EMBL" id="CP042817">
    <property type="protein sequence ID" value="QEJ98820.1"/>
    <property type="molecule type" value="Genomic_DNA"/>
</dbReference>
<reference evidence="6 8" key="3">
    <citation type="submission" date="2019-08" db="EMBL/GenBank/DDBJ databases">
        <authorList>
            <person name="Kuhnert P."/>
        </authorList>
    </citation>
    <scope>NUCLEOTIDE SEQUENCE [LARGE SCALE GENOMIC DNA]</scope>
    <source>
        <strain evidence="6 8">B36.5</strain>
    </source>
</reference>
<name>A0A0B7GU69_TREPH</name>
<feature type="domain" description="Bacterial bifunctional deaminase-reductase C-terminal" evidence="4">
    <location>
        <begin position="5"/>
        <end position="229"/>
    </location>
</feature>
<evidence type="ECO:0000256" key="1">
    <source>
        <dbReference type="ARBA" id="ARBA00005104"/>
    </source>
</evidence>
<dbReference type="EMBL" id="CDNC01000019">
    <property type="protein sequence ID" value="CEM62013.1"/>
    <property type="molecule type" value="Genomic_DNA"/>
</dbReference>
<keyword evidence="7" id="KW-1185">Reference proteome</keyword>
<dbReference type="InterPro" id="IPR002734">
    <property type="entry name" value="RibDG_C"/>
</dbReference>
<dbReference type="GO" id="GO:0009231">
    <property type="term" value="P:riboflavin biosynthetic process"/>
    <property type="evidence" value="ECO:0007669"/>
    <property type="project" value="InterPro"/>
</dbReference>
<sequence>MKKTYIIIHTHTSIDGNINSMDLPEFDIASQHYQQLCLSKDSKIKIDAYLNGKTSTEDNVTFYKKPKLDENAPKVPGGDYVAVEKMPMYYISIDPKGELAFETNTFYYGGVPTHFIEVLTEKASNAYKAFLRSKEISYIVAGQNNIDFEIMFEKLQELFGIRRLMVGGGGTINWTFLDRGFVDEVSMVIAPIANGDPNASRFFTAKEPYTKIKDKAFELKNVEVLDGGVIWALYKTKK</sequence>
<keyword evidence="2" id="KW-0521">NADP</keyword>
<evidence type="ECO:0000313" key="6">
    <source>
        <dbReference type="EMBL" id="QEJ98820.1"/>
    </source>
</evidence>
<evidence type="ECO:0000313" key="5">
    <source>
        <dbReference type="EMBL" id="CEM62013.1"/>
    </source>
</evidence>
<keyword evidence="3" id="KW-0560">Oxidoreductase</keyword>
<evidence type="ECO:0000259" key="4">
    <source>
        <dbReference type="Pfam" id="PF01872"/>
    </source>
</evidence>
<dbReference type="GeneID" id="57753902"/>
<dbReference type="Proteomes" id="UP000042527">
    <property type="component" value="Unassembled WGS sequence"/>
</dbReference>
<dbReference type="PANTHER" id="PTHR38011">
    <property type="entry name" value="DIHYDROFOLATE REDUCTASE FAMILY PROTEIN (AFU_ORTHOLOGUE AFUA_8G06820)"/>
    <property type="match status" value="1"/>
</dbReference>
<organism evidence="5 7">
    <name type="scientific">Treponema phagedenis</name>
    <dbReference type="NCBI Taxonomy" id="162"/>
    <lineage>
        <taxon>Bacteria</taxon>
        <taxon>Pseudomonadati</taxon>
        <taxon>Spirochaetota</taxon>
        <taxon>Spirochaetia</taxon>
        <taxon>Spirochaetales</taxon>
        <taxon>Treponemataceae</taxon>
        <taxon>Treponema</taxon>
    </lineage>
</organism>
<dbReference type="SUPFAM" id="SSF53597">
    <property type="entry name" value="Dihydrofolate reductase-like"/>
    <property type="match status" value="1"/>
</dbReference>
<dbReference type="OrthoDB" id="9800865at2"/>
<evidence type="ECO:0000313" key="7">
    <source>
        <dbReference type="Proteomes" id="UP000042527"/>
    </source>
</evidence>
<evidence type="ECO:0000313" key="8">
    <source>
        <dbReference type="Proteomes" id="UP000323594"/>
    </source>
</evidence>
<dbReference type="GO" id="GO:0008703">
    <property type="term" value="F:5-amino-6-(5-phosphoribosylamino)uracil reductase activity"/>
    <property type="evidence" value="ECO:0007669"/>
    <property type="project" value="InterPro"/>
</dbReference>
<dbReference type="PANTHER" id="PTHR38011:SF7">
    <property type="entry name" value="2,5-DIAMINO-6-RIBOSYLAMINO-4(3H)-PYRIMIDINONE 5'-PHOSPHATE REDUCTASE"/>
    <property type="match status" value="1"/>
</dbReference>
<dbReference type="AlphaFoldDB" id="A0A0B7GU69"/>